<reference evidence="1" key="1">
    <citation type="submission" date="2023-04" db="EMBL/GenBank/DDBJ databases">
        <title>A chromosome-level genome assembly of the parasitoid wasp Eretmocerus hayati.</title>
        <authorList>
            <person name="Zhong Y."/>
            <person name="Liu S."/>
            <person name="Liu Y."/>
        </authorList>
    </citation>
    <scope>NUCLEOTIDE SEQUENCE</scope>
    <source>
        <strain evidence="1">ZJU_SS_LIU_2023</strain>
    </source>
</reference>
<evidence type="ECO:0000313" key="2">
    <source>
        <dbReference type="Proteomes" id="UP001239111"/>
    </source>
</evidence>
<comment type="caution">
    <text evidence="1">The sequence shown here is derived from an EMBL/GenBank/DDBJ whole genome shotgun (WGS) entry which is preliminary data.</text>
</comment>
<sequence>MANPIRPTFLDDPTMSDFAKALGEYMYTSQVSNHTQLTSIDSRLSDFTTSSQDNTRAISNLQAEVRSSRLVVDQCELRFPDVPDSSPLSDEELAMKILTAMQCADRVGPLLSVRRWDFPPARPIPAQGTNPSTSQLTPAGNFNPNEVTKPKTVELRRLNNVNGDELHRLIILSLPSTIYAPGTGMPSDPRSDISLEDQTLSRPIFSFLPRVHMPPSPNPLVNSSH</sequence>
<name>A0ACC2N457_9HYME</name>
<protein>
    <submittedName>
        <fullName evidence="1">Uncharacterized protein</fullName>
    </submittedName>
</protein>
<gene>
    <name evidence="1" type="ORF">QAD02_007318</name>
</gene>
<dbReference type="Proteomes" id="UP001239111">
    <property type="component" value="Chromosome 4"/>
</dbReference>
<proteinExistence type="predicted"/>
<organism evidence="1 2">
    <name type="scientific">Eretmocerus hayati</name>
    <dbReference type="NCBI Taxonomy" id="131215"/>
    <lineage>
        <taxon>Eukaryota</taxon>
        <taxon>Metazoa</taxon>
        <taxon>Ecdysozoa</taxon>
        <taxon>Arthropoda</taxon>
        <taxon>Hexapoda</taxon>
        <taxon>Insecta</taxon>
        <taxon>Pterygota</taxon>
        <taxon>Neoptera</taxon>
        <taxon>Endopterygota</taxon>
        <taxon>Hymenoptera</taxon>
        <taxon>Apocrita</taxon>
        <taxon>Proctotrupomorpha</taxon>
        <taxon>Chalcidoidea</taxon>
        <taxon>Aphelinidae</taxon>
        <taxon>Aphelininae</taxon>
        <taxon>Eretmocerus</taxon>
    </lineage>
</organism>
<accession>A0ACC2N457</accession>
<keyword evidence="2" id="KW-1185">Reference proteome</keyword>
<evidence type="ECO:0000313" key="1">
    <source>
        <dbReference type="EMBL" id="KAJ8665656.1"/>
    </source>
</evidence>
<dbReference type="EMBL" id="CM056744">
    <property type="protein sequence ID" value="KAJ8665656.1"/>
    <property type="molecule type" value="Genomic_DNA"/>
</dbReference>